<comment type="caution">
    <text evidence="2">The sequence shown here is derived from an EMBL/GenBank/DDBJ whole genome shotgun (WGS) entry which is preliminary data.</text>
</comment>
<feature type="compositionally biased region" description="Basic residues" evidence="1">
    <location>
        <begin position="62"/>
        <end position="83"/>
    </location>
</feature>
<dbReference type="PANTHER" id="PTHR36452:SF1">
    <property type="entry name" value="DUF2461 DOMAIN-CONTAINING PROTEIN"/>
    <property type="match status" value="1"/>
</dbReference>
<dbReference type="InterPro" id="IPR012808">
    <property type="entry name" value="CHP02453"/>
</dbReference>
<feature type="compositionally biased region" description="Acidic residues" evidence="1">
    <location>
        <begin position="38"/>
        <end position="57"/>
    </location>
</feature>
<gene>
    <name evidence="2" type="ORF">C8F04DRAFT_1362898</name>
</gene>
<dbReference type="Pfam" id="PF09365">
    <property type="entry name" value="DUF2461"/>
    <property type="match status" value="2"/>
</dbReference>
<feature type="region of interest" description="Disordered" evidence="1">
    <location>
        <begin position="1"/>
        <end position="93"/>
    </location>
</feature>
<name>A0AAD6SPK7_9AGAR</name>
<organism evidence="2 3">
    <name type="scientific">Mycena alexandri</name>
    <dbReference type="NCBI Taxonomy" id="1745969"/>
    <lineage>
        <taxon>Eukaryota</taxon>
        <taxon>Fungi</taxon>
        <taxon>Dikarya</taxon>
        <taxon>Basidiomycota</taxon>
        <taxon>Agaricomycotina</taxon>
        <taxon>Agaricomycetes</taxon>
        <taxon>Agaricomycetidae</taxon>
        <taxon>Agaricales</taxon>
        <taxon>Marasmiineae</taxon>
        <taxon>Mycenaceae</taxon>
        <taxon>Mycena</taxon>
    </lineage>
</organism>
<dbReference type="PANTHER" id="PTHR36452">
    <property type="entry name" value="CHROMOSOME 12, WHOLE GENOME SHOTGUN SEQUENCE"/>
    <property type="match status" value="1"/>
</dbReference>
<reference evidence="2" key="1">
    <citation type="submission" date="2023-03" db="EMBL/GenBank/DDBJ databases">
        <title>Massive genome expansion in bonnet fungi (Mycena s.s.) driven by repeated elements and novel gene families across ecological guilds.</title>
        <authorList>
            <consortium name="Lawrence Berkeley National Laboratory"/>
            <person name="Harder C.B."/>
            <person name="Miyauchi S."/>
            <person name="Viragh M."/>
            <person name="Kuo A."/>
            <person name="Thoen E."/>
            <person name="Andreopoulos B."/>
            <person name="Lu D."/>
            <person name="Skrede I."/>
            <person name="Drula E."/>
            <person name="Henrissat B."/>
            <person name="Morin E."/>
            <person name="Kohler A."/>
            <person name="Barry K."/>
            <person name="LaButti K."/>
            <person name="Morin E."/>
            <person name="Salamov A."/>
            <person name="Lipzen A."/>
            <person name="Mereny Z."/>
            <person name="Hegedus B."/>
            <person name="Baldrian P."/>
            <person name="Stursova M."/>
            <person name="Weitz H."/>
            <person name="Taylor A."/>
            <person name="Grigoriev I.V."/>
            <person name="Nagy L.G."/>
            <person name="Martin F."/>
            <person name="Kauserud H."/>
        </authorList>
    </citation>
    <scope>NUCLEOTIDE SEQUENCE</scope>
    <source>
        <strain evidence="2">CBHHK200</strain>
    </source>
</reference>
<dbReference type="NCBIfam" id="TIGR02453">
    <property type="entry name" value="TIGR02453 family protein"/>
    <property type="match status" value="1"/>
</dbReference>
<evidence type="ECO:0000313" key="3">
    <source>
        <dbReference type="Proteomes" id="UP001218188"/>
    </source>
</evidence>
<dbReference type="AlphaFoldDB" id="A0AAD6SPK7"/>
<keyword evidence="3" id="KW-1185">Reference proteome</keyword>
<protein>
    <submittedName>
        <fullName evidence="2">Uncharacterized protein</fullName>
    </submittedName>
</protein>
<sequence>MPARSKGTSSGSPAKKGSTSVSNSKQKKTGKKVKEALTIDDESETEYDSDALDDDSGDESKNKKKRKRKTESVKKTRSPKKKKTSDTDEEDFDLQDGQEIVGVVVKAPKTGLVPAGQISQNTFDFLMQLKDPKRNDREWFKLHDPVYRQAEKEWKDFVEVFTDLLVEVDEQIPPLPPKDVIHRIYRDTRFSNDKTPYKQNFSASFSRSGRKGIFAFFKPGNHSMIAAGAWNPAKNELDTIRSNIQRDPSRLRGLINDPVFVKYFGEPKPGARRNIFGREDELKVAPKGIPKTHESVVLLYIVVFADISSRNIDLLKCRSFTVSYGFKDTQVLSPDFKNTLAEMITIMMPFVHCLNDMMTIPPDDEDDEDEE</sequence>
<evidence type="ECO:0000313" key="2">
    <source>
        <dbReference type="EMBL" id="KAJ7031573.1"/>
    </source>
</evidence>
<dbReference type="EMBL" id="JARJCM010000080">
    <property type="protein sequence ID" value="KAJ7031573.1"/>
    <property type="molecule type" value="Genomic_DNA"/>
</dbReference>
<proteinExistence type="predicted"/>
<feature type="compositionally biased region" description="Polar residues" evidence="1">
    <location>
        <begin position="1"/>
        <end position="24"/>
    </location>
</feature>
<evidence type="ECO:0000256" key="1">
    <source>
        <dbReference type="SAM" id="MobiDB-lite"/>
    </source>
</evidence>
<dbReference type="Proteomes" id="UP001218188">
    <property type="component" value="Unassembled WGS sequence"/>
</dbReference>
<accession>A0AAD6SPK7</accession>